<proteinExistence type="predicted"/>
<dbReference type="SUPFAM" id="SSF142433">
    <property type="entry name" value="CinA-like"/>
    <property type="match status" value="1"/>
</dbReference>
<dbReference type="NCBIfam" id="TIGR00199">
    <property type="entry name" value="PncC_domain"/>
    <property type="match status" value="1"/>
</dbReference>
<protein>
    <submittedName>
        <fullName evidence="2">Nicotinamide-nucleotide amidohydrolase family protein</fullName>
    </submittedName>
</protein>
<keyword evidence="2" id="KW-0378">Hydrolase</keyword>
<sequence length="166" mass="16965">MAKIHDLAEEVLRLAVGAGLTIVTAESCTGGLVAAAITEIAGSSRAMDRGFVTYSNLAKATVLGVPAELIQAHGAVSEDVARAMVEGALRVSGATLGVAVTGVAGPESSEQKPVGLVHFAAKRKGRPTILREKRFGESLSRAEVRTKSVKVALEMLAEAAGKTSAA</sequence>
<evidence type="ECO:0000313" key="2">
    <source>
        <dbReference type="EMBL" id="RXF74743.1"/>
    </source>
</evidence>
<comment type="caution">
    <text evidence="2">The sequence shown here is derived from an EMBL/GenBank/DDBJ whole genome shotgun (WGS) entry which is preliminary data.</text>
</comment>
<keyword evidence="3" id="KW-1185">Reference proteome</keyword>
<gene>
    <name evidence="2" type="ORF">EK403_05025</name>
</gene>
<feature type="domain" description="CinA C-terminal" evidence="1">
    <location>
        <begin position="6"/>
        <end position="158"/>
    </location>
</feature>
<organism evidence="2 3">
    <name type="scientific">Hansschlegelia zhihuaiae</name>
    <dbReference type="NCBI Taxonomy" id="405005"/>
    <lineage>
        <taxon>Bacteria</taxon>
        <taxon>Pseudomonadati</taxon>
        <taxon>Pseudomonadota</taxon>
        <taxon>Alphaproteobacteria</taxon>
        <taxon>Hyphomicrobiales</taxon>
        <taxon>Methylopilaceae</taxon>
        <taxon>Hansschlegelia</taxon>
    </lineage>
</organism>
<evidence type="ECO:0000313" key="3">
    <source>
        <dbReference type="Proteomes" id="UP000289708"/>
    </source>
</evidence>
<accession>A0A4Q0MMD8</accession>
<evidence type="ECO:0000259" key="1">
    <source>
        <dbReference type="Pfam" id="PF02464"/>
    </source>
</evidence>
<name>A0A4Q0MMD8_9HYPH</name>
<dbReference type="GO" id="GO:0016787">
    <property type="term" value="F:hydrolase activity"/>
    <property type="evidence" value="ECO:0007669"/>
    <property type="project" value="UniProtKB-KW"/>
</dbReference>
<dbReference type="Proteomes" id="UP000289708">
    <property type="component" value="Unassembled WGS sequence"/>
</dbReference>
<dbReference type="InterPro" id="IPR036653">
    <property type="entry name" value="CinA-like_C"/>
</dbReference>
<dbReference type="EMBL" id="RYFI01000003">
    <property type="protein sequence ID" value="RXF74743.1"/>
    <property type="molecule type" value="Genomic_DNA"/>
</dbReference>
<dbReference type="Pfam" id="PF02464">
    <property type="entry name" value="CinA"/>
    <property type="match status" value="1"/>
</dbReference>
<dbReference type="RefSeq" id="WP_128776393.1">
    <property type="nucleotide sequence ID" value="NZ_RYFI01000003.1"/>
</dbReference>
<dbReference type="InterPro" id="IPR008136">
    <property type="entry name" value="CinA_C"/>
</dbReference>
<dbReference type="Gene3D" id="3.90.950.20">
    <property type="entry name" value="CinA-like"/>
    <property type="match status" value="1"/>
</dbReference>
<reference evidence="2 3" key="1">
    <citation type="submission" date="2018-12" db="EMBL/GenBank/DDBJ databases">
        <title>bacterium Hansschlegelia zhihuaiae S113.</title>
        <authorList>
            <person name="He J."/>
        </authorList>
    </citation>
    <scope>NUCLEOTIDE SEQUENCE [LARGE SCALE GENOMIC DNA]</scope>
    <source>
        <strain evidence="2 3">S 113</strain>
    </source>
</reference>
<dbReference type="AlphaFoldDB" id="A0A4Q0MMD8"/>
<dbReference type="OrthoDB" id="9801454at2"/>